<accession>A0A8X9ABG6</accession>
<protein>
    <recommendedName>
        <fullName evidence="1">Reverse transcriptase Ty1/copia-type domain-containing protein</fullName>
    </recommendedName>
</protein>
<evidence type="ECO:0000313" key="3">
    <source>
        <dbReference type="Proteomes" id="UP000298416"/>
    </source>
</evidence>
<dbReference type="EMBL" id="PNBA02000001">
    <property type="protein sequence ID" value="KAG6436077.1"/>
    <property type="molecule type" value="Genomic_DNA"/>
</dbReference>
<dbReference type="InterPro" id="IPR013103">
    <property type="entry name" value="RVT_2"/>
</dbReference>
<organism evidence="2">
    <name type="scientific">Salvia splendens</name>
    <name type="common">Scarlet sage</name>
    <dbReference type="NCBI Taxonomy" id="180675"/>
    <lineage>
        <taxon>Eukaryota</taxon>
        <taxon>Viridiplantae</taxon>
        <taxon>Streptophyta</taxon>
        <taxon>Embryophyta</taxon>
        <taxon>Tracheophyta</taxon>
        <taxon>Spermatophyta</taxon>
        <taxon>Magnoliopsida</taxon>
        <taxon>eudicotyledons</taxon>
        <taxon>Gunneridae</taxon>
        <taxon>Pentapetalae</taxon>
        <taxon>asterids</taxon>
        <taxon>lamiids</taxon>
        <taxon>Lamiales</taxon>
        <taxon>Lamiaceae</taxon>
        <taxon>Nepetoideae</taxon>
        <taxon>Mentheae</taxon>
        <taxon>Salviinae</taxon>
        <taxon>Salvia</taxon>
        <taxon>Salvia subgen. Calosphace</taxon>
        <taxon>core Calosphace</taxon>
    </lineage>
</organism>
<name>A0A8X9ABG6_SALSN</name>
<gene>
    <name evidence="2" type="ORF">SASPL_100959</name>
</gene>
<feature type="domain" description="Reverse transcriptase Ty1/copia-type" evidence="1">
    <location>
        <begin position="55"/>
        <end position="136"/>
    </location>
</feature>
<reference evidence="2" key="1">
    <citation type="submission" date="2018-01" db="EMBL/GenBank/DDBJ databases">
        <authorList>
            <person name="Mao J.F."/>
        </authorList>
    </citation>
    <scope>NUCLEOTIDE SEQUENCE</scope>
    <source>
        <strain evidence="2">Huo1</strain>
        <tissue evidence="2">Leaf</tissue>
    </source>
</reference>
<comment type="caution">
    <text evidence="2">The sequence shown here is derived from an EMBL/GenBank/DDBJ whole genome shotgun (WGS) entry which is preliminary data.</text>
</comment>
<dbReference type="AlphaFoldDB" id="A0A8X9ABG6"/>
<evidence type="ECO:0000259" key="1">
    <source>
        <dbReference type="Pfam" id="PF07727"/>
    </source>
</evidence>
<keyword evidence="3" id="KW-1185">Reference proteome</keyword>
<dbReference type="Pfam" id="PF07727">
    <property type="entry name" value="RVT_2"/>
    <property type="match status" value="1"/>
</dbReference>
<dbReference type="Proteomes" id="UP000298416">
    <property type="component" value="Unassembled WGS sequence"/>
</dbReference>
<sequence length="218" mass="23843">MITRSKAGVFKPKIYTIKLSPDLIPKSVLLALLIPIWKAAMLSDCLVLLKNYTRILTTLPPGKNLIGGPHLVCKLNKAIYGLKQASRAWLFTIHSVLLSLGFTQSKADASLFIRHIGTEVIYLLLYVDDMPITVVEQSKLGLRGRVNSGCEKDSCQLKDEDVATRSTSSCATNESETSLTKSVENVCKKNDAATIDKNLPTGGVDHKCSWKQVVARAA</sequence>
<reference evidence="2" key="2">
    <citation type="submission" date="2020-08" db="EMBL/GenBank/DDBJ databases">
        <title>Plant Genome Project.</title>
        <authorList>
            <person name="Zhang R.-G."/>
        </authorList>
    </citation>
    <scope>NUCLEOTIDE SEQUENCE</scope>
    <source>
        <strain evidence="2">Huo1</strain>
        <tissue evidence="2">Leaf</tissue>
    </source>
</reference>
<evidence type="ECO:0000313" key="2">
    <source>
        <dbReference type="EMBL" id="KAG6436077.1"/>
    </source>
</evidence>
<proteinExistence type="predicted"/>